<dbReference type="KEGG" id="awd:AWOD_I_2458"/>
<dbReference type="Pfam" id="PF09523">
    <property type="entry name" value="DUF2390"/>
    <property type="match status" value="1"/>
</dbReference>
<gene>
    <name evidence="1" type="ORF">AWOD_I_2458</name>
</gene>
<proteinExistence type="predicted"/>
<protein>
    <recommendedName>
        <fullName evidence="3">TIGR02444 family protein</fullName>
    </recommendedName>
</protein>
<evidence type="ECO:0000313" key="1">
    <source>
        <dbReference type="EMBL" id="CED72510.1"/>
    </source>
</evidence>
<dbReference type="HOGENOM" id="CLU_119976_2_0_6"/>
<dbReference type="AlphaFoldDB" id="A0A090IVU9"/>
<dbReference type="OrthoDB" id="5795846at2"/>
<dbReference type="Proteomes" id="UP000032427">
    <property type="component" value="Chromosome 1"/>
</dbReference>
<dbReference type="STRING" id="80852.AWOD_I_2458"/>
<keyword evidence="2" id="KW-1185">Reference proteome</keyword>
<evidence type="ECO:0008006" key="3">
    <source>
        <dbReference type="Google" id="ProtNLM"/>
    </source>
</evidence>
<dbReference type="NCBIfam" id="TIGR02444">
    <property type="entry name" value="TIGR02444 family protein"/>
    <property type="match status" value="1"/>
</dbReference>
<organism evidence="1 2">
    <name type="scientific">Aliivibrio wodanis</name>
    <dbReference type="NCBI Taxonomy" id="80852"/>
    <lineage>
        <taxon>Bacteria</taxon>
        <taxon>Pseudomonadati</taxon>
        <taxon>Pseudomonadota</taxon>
        <taxon>Gammaproteobacteria</taxon>
        <taxon>Vibrionales</taxon>
        <taxon>Vibrionaceae</taxon>
        <taxon>Aliivibrio</taxon>
    </lineage>
</organism>
<accession>A0A090IVU9</accession>
<dbReference type="EMBL" id="LN554846">
    <property type="protein sequence ID" value="CED72510.1"/>
    <property type="molecule type" value="Genomic_DNA"/>
</dbReference>
<dbReference type="InterPro" id="IPR012659">
    <property type="entry name" value="CHP02444"/>
</dbReference>
<sequence length="162" mass="18166">MPLSCNPPVSKQQKALLTGEAFWSFSLSHYNEEGVQQGALTLQDKHHGNVNLALLLIWLDSLSIGFPTPDIKTLETALISTDTLLFSYRKLRKAIKKSANISLYQDALNFELQLERQQQADLIEALLRIPLKQVTTIDTPALLLNYCLSLNAETLIFNLQAN</sequence>
<dbReference type="GeneID" id="28542050"/>
<name>A0A090IVU9_9GAMM</name>
<dbReference type="PATRIC" id="fig|80852.17.peg.2545"/>
<evidence type="ECO:0000313" key="2">
    <source>
        <dbReference type="Proteomes" id="UP000032427"/>
    </source>
</evidence>
<reference evidence="2" key="1">
    <citation type="submission" date="2014-09" db="EMBL/GenBank/DDBJ databases">
        <authorList>
            <person name="Hjerde E."/>
        </authorList>
    </citation>
    <scope>NUCLEOTIDE SEQUENCE [LARGE SCALE GENOMIC DNA]</scope>
    <source>
        <strain evidence="2">06/09/139</strain>
    </source>
</reference>